<sequence>MVTIPSLASVYNEYALKSQYDRSIYLQALAAASRTVDCLKVVHSLHCYFLLVGDFDRTMVPGIKTGRRKRATNGNVLSAFEACPQEIGTPMTFSDETQPPDDTQIVVEKT</sequence>
<proteinExistence type="predicted"/>
<dbReference type="EMBL" id="CM045759">
    <property type="protein sequence ID" value="KAI8017023.1"/>
    <property type="molecule type" value="Genomic_DNA"/>
</dbReference>
<accession>A0ACC0HWF7</accession>
<name>A0ACC0HWF7_9ERIC</name>
<comment type="caution">
    <text evidence="1">The sequence shown here is derived from an EMBL/GenBank/DDBJ whole genome shotgun (WGS) entry which is preliminary data.</text>
</comment>
<organism evidence="1 2">
    <name type="scientific">Camellia lanceoleosa</name>
    <dbReference type="NCBI Taxonomy" id="1840588"/>
    <lineage>
        <taxon>Eukaryota</taxon>
        <taxon>Viridiplantae</taxon>
        <taxon>Streptophyta</taxon>
        <taxon>Embryophyta</taxon>
        <taxon>Tracheophyta</taxon>
        <taxon>Spermatophyta</taxon>
        <taxon>Magnoliopsida</taxon>
        <taxon>eudicotyledons</taxon>
        <taxon>Gunneridae</taxon>
        <taxon>Pentapetalae</taxon>
        <taxon>asterids</taxon>
        <taxon>Ericales</taxon>
        <taxon>Theaceae</taxon>
        <taxon>Camellia</taxon>
    </lineage>
</organism>
<keyword evidence="2" id="KW-1185">Reference proteome</keyword>
<reference evidence="1 2" key="1">
    <citation type="journal article" date="2022" name="Plant J.">
        <title>Chromosome-level genome of Camellia lanceoleosa provides a valuable resource for understanding genome evolution and self-incompatibility.</title>
        <authorList>
            <person name="Gong W."/>
            <person name="Xiao S."/>
            <person name="Wang L."/>
            <person name="Liao Z."/>
            <person name="Chang Y."/>
            <person name="Mo W."/>
            <person name="Hu G."/>
            <person name="Li W."/>
            <person name="Zhao G."/>
            <person name="Zhu H."/>
            <person name="Hu X."/>
            <person name="Ji K."/>
            <person name="Xiang X."/>
            <person name="Song Q."/>
            <person name="Yuan D."/>
            <person name="Jin S."/>
            <person name="Zhang L."/>
        </authorList>
    </citation>
    <scope>NUCLEOTIDE SEQUENCE [LARGE SCALE GENOMIC DNA]</scope>
    <source>
        <strain evidence="1">SQ_2022a</strain>
    </source>
</reference>
<evidence type="ECO:0000313" key="2">
    <source>
        <dbReference type="Proteomes" id="UP001060215"/>
    </source>
</evidence>
<gene>
    <name evidence="1" type="ORF">LOK49_LG04G00453</name>
</gene>
<dbReference type="Proteomes" id="UP001060215">
    <property type="component" value="Chromosome 2"/>
</dbReference>
<protein>
    <submittedName>
        <fullName evidence="1">CMP-sialic acid transporter 5</fullName>
    </submittedName>
</protein>
<evidence type="ECO:0000313" key="1">
    <source>
        <dbReference type="EMBL" id="KAI8017023.1"/>
    </source>
</evidence>